<dbReference type="InterPro" id="IPR026992">
    <property type="entry name" value="DIOX_N"/>
</dbReference>
<dbReference type="STRING" id="3469.A0A4Y7K7J7"/>
<evidence type="ECO:0000313" key="7">
    <source>
        <dbReference type="EMBL" id="RZC68887.1"/>
    </source>
</evidence>
<sequence length="856" mass="97447">MGCFEGGCMSPELGETDCFYEIRPEFVHEVPKTRFKPRVGKTLSMRKWNSAFTLDGHLDIAKVLSRIQRGGVHPSIKGVVWEFLLACYDPNSTFEERNQLRKHRREQYSDWKAECKNMEPMIGSGRYITMPIISEDGKPVQYPSNNNCDSDSEHNGAVAVLNAFPTKLDVNVTEAAVEKKVIQWKLGLHQIGLDVHRTDRTLVFYESAANLAKLWDILAVYAWMDKDIGYCQGMSDLCSPMVILVENEADAFWCFERLMRRVRGNFKCTKNSVGVQSQLSTLAEVLRVVDPKLHQHIEDLDGGQYLFAFRMLMVLFRREFSVVDAMHLWEMMWAMEYNPNTFSAYEELYEDTTKCRLPKENDMQLKKYGKFERKNVKAGSEDSLSIFLVASVLEARNKRFLREAKGLDDIIKILNDINGDIDAKEACKEALNVQKKYLRKSFMSSPAKRAKASQKDLGVCQTTARPPQQAKAKLRTIICSRRAYIIGLRAINHALVVTAVPVSLELKDTEVRAYRTDPVQVRKVTREVLPSLHTTDYIFRLKPKITENTTGLMADLNGDNLDILSRFESNNYDRMKELKAFDETKAGVRGLVDAGIKEIPRIFISTTAADDDMKKKKKAGSSSKEFSIPVIDLGDIKKGDDHQRKMIVDQVMSSCENFGFFQVVNHGVPENLMDEMLKKVHMFHEQPAEAKASLYIRNFALKSTYVSNFDLFQAAAANWRDTYYCSLAPTPAKPEEIPIILRDTMMEYSDQIEKLGLKVFELISEGLGLRRNYLKDMECAKGWALLCHYYPECPQPELTVGTSKHADSDFLTILLQDDHISCLQVLHKNQWVDVPPVHGALIVNVGDLLQASSISF</sequence>
<dbReference type="Gene3D" id="2.60.120.330">
    <property type="entry name" value="B-lactam Antibiotic, Isopenicillin N Synthase, Chain"/>
    <property type="match status" value="1"/>
</dbReference>
<dbReference type="PROSITE" id="PS51471">
    <property type="entry name" value="FE2OG_OXY"/>
    <property type="match status" value="1"/>
</dbReference>
<dbReference type="Pfam" id="PF03171">
    <property type="entry name" value="2OG-FeII_Oxy"/>
    <property type="match status" value="1"/>
</dbReference>
<proteinExistence type="inferred from homology"/>
<dbReference type="InterPro" id="IPR044861">
    <property type="entry name" value="IPNS-like_FE2OG_OXY"/>
</dbReference>
<evidence type="ECO:0000313" key="8">
    <source>
        <dbReference type="Proteomes" id="UP000316621"/>
    </source>
</evidence>
<feature type="domain" description="Fe2OG dioxygenase" evidence="6">
    <location>
        <begin position="781"/>
        <end position="856"/>
    </location>
</feature>
<gene>
    <name evidence="7" type="ORF">C5167_034484</name>
</gene>
<dbReference type="EMBL" id="CM010721">
    <property type="protein sequence ID" value="RZC68887.1"/>
    <property type="molecule type" value="Genomic_DNA"/>
</dbReference>
<dbReference type="AlphaFoldDB" id="A0A4Y7K7J7"/>
<accession>A0A4Y7K7J7</accession>
<dbReference type="FunFam" id="2.60.120.330:FF:000005">
    <property type="entry name" value="1-aminocyclopropane-1-carboxylate oxidase homolog 1"/>
    <property type="match status" value="1"/>
</dbReference>
<evidence type="ECO:0000259" key="6">
    <source>
        <dbReference type="PROSITE" id="PS51471"/>
    </source>
</evidence>
<dbReference type="Proteomes" id="UP000316621">
    <property type="component" value="Chromosome 7"/>
</dbReference>
<dbReference type="Pfam" id="PF00566">
    <property type="entry name" value="RabGAP-TBC"/>
    <property type="match status" value="1"/>
</dbReference>
<evidence type="ECO:0000256" key="4">
    <source>
        <dbReference type="ARBA" id="ARBA00023004"/>
    </source>
</evidence>
<evidence type="ECO:0000256" key="2">
    <source>
        <dbReference type="ARBA" id="ARBA00022723"/>
    </source>
</evidence>
<evidence type="ECO:0008006" key="9">
    <source>
        <dbReference type="Google" id="ProtNLM"/>
    </source>
</evidence>
<dbReference type="PANTHER" id="PTHR10209">
    <property type="entry name" value="OXIDOREDUCTASE, 2OG-FE II OXYGENASE FAMILY PROTEIN"/>
    <property type="match status" value="1"/>
</dbReference>
<dbReference type="PANTHER" id="PTHR10209:SF859">
    <property type="entry name" value="OS03G0690500 PROTEIN"/>
    <property type="match status" value="1"/>
</dbReference>
<dbReference type="SUPFAM" id="SSF51197">
    <property type="entry name" value="Clavaminate synthase-like"/>
    <property type="match status" value="1"/>
</dbReference>
<keyword evidence="2" id="KW-0479">Metal-binding</keyword>
<dbReference type="InterPro" id="IPR005123">
    <property type="entry name" value="Oxoglu/Fe-dep_dioxygenase_dom"/>
</dbReference>
<dbReference type="InterPro" id="IPR035969">
    <property type="entry name" value="Rab-GAP_TBC_sf"/>
</dbReference>
<dbReference type="GO" id="GO:0046872">
    <property type="term" value="F:metal ion binding"/>
    <property type="evidence" value="ECO:0007669"/>
    <property type="project" value="UniProtKB-KW"/>
</dbReference>
<dbReference type="SMART" id="SM00164">
    <property type="entry name" value="TBC"/>
    <property type="match status" value="1"/>
</dbReference>
<evidence type="ECO:0000256" key="1">
    <source>
        <dbReference type="ARBA" id="ARBA00008056"/>
    </source>
</evidence>
<feature type="domain" description="Rab-GAP TBC" evidence="5">
    <location>
        <begin position="71"/>
        <end position="336"/>
    </location>
</feature>
<dbReference type="GO" id="GO:0051213">
    <property type="term" value="F:dioxygenase activity"/>
    <property type="evidence" value="ECO:0007669"/>
    <property type="project" value="UniProtKB-ARBA"/>
</dbReference>
<keyword evidence="4" id="KW-0408">Iron</keyword>
<organism evidence="7 8">
    <name type="scientific">Papaver somniferum</name>
    <name type="common">Opium poppy</name>
    <dbReference type="NCBI Taxonomy" id="3469"/>
    <lineage>
        <taxon>Eukaryota</taxon>
        <taxon>Viridiplantae</taxon>
        <taxon>Streptophyta</taxon>
        <taxon>Embryophyta</taxon>
        <taxon>Tracheophyta</taxon>
        <taxon>Spermatophyta</taxon>
        <taxon>Magnoliopsida</taxon>
        <taxon>Ranunculales</taxon>
        <taxon>Papaveraceae</taxon>
        <taxon>Papaveroideae</taxon>
        <taxon>Papaver</taxon>
    </lineage>
</organism>
<dbReference type="Gene3D" id="1.10.8.270">
    <property type="entry name" value="putative rabgap domain of human tbc1 domain family member 14 like domains"/>
    <property type="match status" value="1"/>
</dbReference>
<dbReference type="SUPFAM" id="SSF47923">
    <property type="entry name" value="Ypt/Rab-GAP domain of gyp1p"/>
    <property type="match status" value="2"/>
</dbReference>
<dbReference type="InterPro" id="IPR027443">
    <property type="entry name" value="IPNS-like_sf"/>
</dbReference>
<reference evidence="7 8" key="1">
    <citation type="journal article" date="2018" name="Science">
        <title>The opium poppy genome and morphinan production.</title>
        <authorList>
            <person name="Guo L."/>
            <person name="Winzer T."/>
            <person name="Yang X."/>
            <person name="Li Y."/>
            <person name="Ning Z."/>
            <person name="He Z."/>
            <person name="Teodor R."/>
            <person name="Lu Y."/>
            <person name="Bowser T.A."/>
            <person name="Graham I.A."/>
            <person name="Ye K."/>
        </authorList>
    </citation>
    <scope>NUCLEOTIDE SEQUENCE [LARGE SCALE GENOMIC DNA]</scope>
    <source>
        <strain evidence="8">cv. HN1</strain>
        <tissue evidence="7">Leaves</tissue>
    </source>
</reference>
<dbReference type="Gene3D" id="1.10.472.80">
    <property type="entry name" value="Ypt/Rab-GAP domain of gyp1p, domain 3"/>
    <property type="match status" value="1"/>
</dbReference>
<keyword evidence="3" id="KW-0560">Oxidoreductase</keyword>
<protein>
    <recommendedName>
        <fullName evidence="9">Rab-GAP TBC domain-containing protein</fullName>
    </recommendedName>
</protein>
<dbReference type="FunFam" id="1.10.8.270:FF:000025">
    <property type="entry name" value="TBC1 domain family member 15-like"/>
    <property type="match status" value="1"/>
</dbReference>
<evidence type="ECO:0000256" key="3">
    <source>
        <dbReference type="ARBA" id="ARBA00023002"/>
    </source>
</evidence>
<dbReference type="Pfam" id="PF14226">
    <property type="entry name" value="DIOX_N"/>
    <property type="match status" value="1"/>
</dbReference>
<dbReference type="InterPro" id="IPR000195">
    <property type="entry name" value="Rab-GAP-TBC_dom"/>
</dbReference>
<dbReference type="PROSITE" id="PS50086">
    <property type="entry name" value="TBC_RABGAP"/>
    <property type="match status" value="1"/>
</dbReference>
<keyword evidence="8" id="KW-1185">Reference proteome</keyword>
<comment type="similarity">
    <text evidence="1">Belongs to the iron/ascorbate-dependent oxidoreductase family.</text>
</comment>
<name>A0A4Y7K7J7_PAPSO</name>
<dbReference type="Gramene" id="RZC68887">
    <property type="protein sequence ID" value="RZC68887"/>
    <property type="gene ID" value="C5167_034484"/>
</dbReference>
<evidence type="ECO:0000259" key="5">
    <source>
        <dbReference type="PROSITE" id="PS50086"/>
    </source>
</evidence>